<protein>
    <submittedName>
        <fullName evidence="1">ThiF family protein</fullName>
    </submittedName>
</protein>
<dbReference type="SUPFAM" id="SSF69572">
    <property type="entry name" value="Activating enzymes of the ubiquitin-like proteins"/>
    <property type="match status" value="1"/>
</dbReference>
<dbReference type="GO" id="GO:0008641">
    <property type="term" value="F:ubiquitin-like modifier activating enzyme activity"/>
    <property type="evidence" value="ECO:0007669"/>
    <property type="project" value="InterPro"/>
</dbReference>
<reference evidence="1 2" key="1">
    <citation type="submission" date="2016-11" db="EMBL/GenBank/DDBJ databases">
        <authorList>
            <person name="Jaros S."/>
            <person name="Januszkiewicz K."/>
            <person name="Wedrychowicz H."/>
        </authorList>
    </citation>
    <scope>NUCLEOTIDE SEQUENCE [LARGE SCALE GENOMIC DNA]</scope>
    <source>
        <strain evidence="1 2">GAS138</strain>
    </source>
</reference>
<dbReference type="EMBL" id="LT670817">
    <property type="protein sequence ID" value="SHH24551.1"/>
    <property type="molecule type" value="Genomic_DNA"/>
</dbReference>
<gene>
    <name evidence="1" type="ORF">SAMN05443248_4195</name>
</gene>
<evidence type="ECO:0000313" key="1">
    <source>
        <dbReference type="EMBL" id="SHH24551.1"/>
    </source>
</evidence>
<sequence length="233" mass="24943">MRNGGQLNDAWSLLEVKAPGRLKLASNPVFCAVVKSVLDADGKEVAAWNGPMPSVLQGDAVEEMEISWERRDNELLPTPLSQDQSVGLGELLRGRNNPAACFDLAQSKRGQLHAFLYPTETQFRKQGDSWLFVLAAGKRNAFYPSKKDPGRVDAFIIKTLRAGHRDLISRAPAIAGLAAKSVALVGAGAVGAPLAIELARNGIGELGRRSSARPHAEEHACSIPSLGTACVQR</sequence>
<proteinExistence type="predicted"/>
<accession>A0A1M5RE75</accession>
<evidence type="ECO:0000313" key="2">
    <source>
        <dbReference type="Proteomes" id="UP000189796"/>
    </source>
</evidence>
<organism evidence="1 2">
    <name type="scientific">Bradyrhizobium erythrophlei</name>
    <dbReference type="NCBI Taxonomy" id="1437360"/>
    <lineage>
        <taxon>Bacteria</taxon>
        <taxon>Pseudomonadati</taxon>
        <taxon>Pseudomonadota</taxon>
        <taxon>Alphaproteobacteria</taxon>
        <taxon>Hyphomicrobiales</taxon>
        <taxon>Nitrobacteraceae</taxon>
        <taxon>Bradyrhizobium</taxon>
    </lineage>
</organism>
<dbReference type="AlphaFoldDB" id="A0A1M5RE75"/>
<dbReference type="Proteomes" id="UP000189796">
    <property type="component" value="Chromosome I"/>
</dbReference>
<name>A0A1M5RE75_9BRAD</name>
<dbReference type="InterPro" id="IPR035985">
    <property type="entry name" value="Ubiquitin-activating_enz"/>
</dbReference>